<gene>
    <name evidence="1" type="ORF">O1611_g5888</name>
</gene>
<protein>
    <submittedName>
        <fullName evidence="1">Uncharacterized protein</fullName>
    </submittedName>
</protein>
<dbReference type="EMBL" id="JAPUUL010001312">
    <property type="protein sequence ID" value="KAJ8127749.1"/>
    <property type="molecule type" value="Genomic_DNA"/>
</dbReference>
<evidence type="ECO:0000313" key="1">
    <source>
        <dbReference type="EMBL" id="KAJ8127749.1"/>
    </source>
</evidence>
<comment type="caution">
    <text evidence="1">The sequence shown here is derived from an EMBL/GenBank/DDBJ whole genome shotgun (WGS) entry which is preliminary data.</text>
</comment>
<evidence type="ECO:0000313" key="2">
    <source>
        <dbReference type="Proteomes" id="UP001153332"/>
    </source>
</evidence>
<sequence length="873" mass="99425">MDSKSTRYKSRILREMRNNTDNPFSPPSSTGSHGTVTLTSQLDLDLNAESTREPMMPVINTSVLARTFPEWKDYRGDKENRRPEPEPQPEPEIANDDSSIFGPNSPRLRTHHRVPAVEDTMDLEAPLSPPRGNLTKLLDTLKTARSEKSHADQESVKRSSQVLPKSQLSARLGAHAARRFHQQSHLNTQNSTSRSVINETAHSFFLPNLNHINDFVSGTLRWSSLKNGMPIFVKHGRVYDRDAQRSPDDHADFEAVSVPHEEEEIFVSLDKIREEIQTLQEHDEFVSKQAEHLQGEVNELQSHVTKLKSRKDSAMGSDIDQSIIVQLTTQNTDLEEQVSSLKTRLDQANRKLSLNEIHNQSFVAERDEALQRVSEQTITIKRLESRNNSINQQKAELHEALQDTEADLSAERALVESLRRKYDMVCEEKTMLKEDNLGLERQNEDLFNNNKTLQHKNTLLQQENNALQDKAAQLQALVDELNKQLTQKTETQYTQESKGFMPSLGRSKLTKMTQNWESGDRRTVVSETSAKAASSQMHLPEQDNDTRETNITRDSRRRYTRESKGSIPHVMGKSKLTKLAHQESEDRYTVVSEMSAKTTTSRMDLQMEDDYTQQIDLAREPQLESDEENMTSALFIDDVTLDSNKKFAQKQKVKNTPTVRVLSPVLSVSEPSTQTEQTGAKGKQKETGPPPALTQSAKRVLNTLCEDHECYNCMVCARIQSHRYESNGKGGKKTIRVDRPVPVTERVKKPSSSLAYDDEDQTMRPSQDPAIALAKVMKGLKDEETHIKAAMKRKQAVYDECDAAVNKRLWKQLDAEIRILRKRRDLKRDQIYDLHDVLEGQKQNAQLMTQEAIDMTITSVLGRDPTWNGILDY</sequence>
<dbReference type="Proteomes" id="UP001153332">
    <property type="component" value="Unassembled WGS sequence"/>
</dbReference>
<organism evidence="1 2">
    <name type="scientific">Lasiodiplodia mahajangana</name>
    <dbReference type="NCBI Taxonomy" id="1108764"/>
    <lineage>
        <taxon>Eukaryota</taxon>
        <taxon>Fungi</taxon>
        <taxon>Dikarya</taxon>
        <taxon>Ascomycota</taxon>
        <taxon>Pezizomycotina</taxon>
        <taxon>Dothideomycetes</taxon>
        <taxon>Dothideomycetes incertae sedis</taxon>
        <taxon>Botryosphaeriales</taxon>
        <taxon>Botryosphaeriaceae</taxon>
        <taxon>Lasiodiplodia</taxon>
    </lineage>
</organism>
<accession>A0ACC2JK94</accession>
<reference evidence="1" key="1">
    <citation type="submission" date="2022-12" db="EMBL/GenBank/DDBJ databases">
        <title>Genome Sequence of Lasiodiplodia mahajangana.</title>
        <authorList>
            <person name="Buettner E."/>
        </authorList>
    </citation>
    <scope>NUCLEOTIDE SEQUENCE</scope>
    <source>
        <strain evidence="1">VT137</strain>
    </source>
</reference>
<keyword evidence="2" id="KW-1185">Reference proteome</keyword>
<proteinExistence type="predicted"/>
<name>A0ACC2JK94_9PEZI</name>